<reference evidence="1 2" key="1">
    <citation type="submission" date="2024-03" db="EMBL/GenBank/DDBJ databases">
        <title>Adaptation during the transition from Ophiocordyceps entomopathogen to insect associate is accompanied by gene loss and intensified selection.</title>
        <authorList>
            <person name="Ward C.M."/>
            <person name="Onetto C.A."/>
            <person name="Borneman A.R."/>
        </authorList>
    </citation>
    <scope>NUCLEOTIDE SEQUENCE [LARGE SCALE GENOMIC DNA]</scope>
    <source>
        <strain evidence="1">AWRI1</strain>
        <tissue evidence="1">Single Adult Female</tissue>
    </source>
</reference>
<dbReference type="InterPro" id="IPR036728">
    <property type="entry name" value="PBP_GOBP_sf"/>
</dbReference>
<name>A0AAN9Y1Q9_9HEMI</name>
<evidence type="ECO:0000313" key="2">
    <source>
        <dbReference type="Proteomes" id="UP001367676"/>
    </source>
</evidence>
<dbReference type="AlphaFoldDB" id="A0AAN9Y1Q9"/>
<dbReference type="CDD" id="cd23992">
    <property type="entry name" value="PBP_GOBP"/>
    <property type="match status" value="1"/>
</dbReference>
<dbReference type="InterPro" id="IPR006170">
    <property type="entry name" value="PBP/GOBP"/>
</dbReference>
<dbReference type="SMART" id="SM00708">
    <property type="entry name" value="PhBP"/>
    <property type="match status" value="1"/>
</dbReference>
<dbReference type="Gene3D" id="1.10.238.20">
    <property type="entry name" value="Pheromone/general odorant binding protein domain"/>
    <property type="match status" value="1"/>
</dbReference>
<dbReference type="Proteomes" id="UP001367676">
    <property type="component" value="Unassembled WGS sequence"/>
</dbReference>
<dbReference type="GO" id="GO:0005549">
    <property type="term" value="F:odorant binding"/>
    <property type="evidence" value="ECO:0007669"/>
    <property type="project" value="InterPro"/>
</dbReference>
<dbReference type="EMBL" id="JBBCAQ010000034">
    <property type="protein sequence ID" value="KAK7579925.1"/>
    <property type="molecule type" value="Genomic_DNA"/>
</dbReference>
<protein>
    <submittedName>
        <fullName evidence="1">Uncharacterized protein</fullName>
    </submittedName>
</protein>
<gene>
    <name evidence="1" type="ORF">V9T40_000554</name>
</gene>
<sequence length="212" mass="23905">MLCVIPEILGGKLELSPEEMQMIKNLHDACVEQSGVSDNAIAEVNKKNYAYIETDHNLKLDDDGVFDHEAYLDLMPDTMKNFAQRVNDHCEDKIKDVHAGDICETGYKIQSCMIEANPDLSQFSAGCLNLRLDVSFFVQLSQFLAGCLKFQHDVLFFVQLSQFLAGCLIFQPTVSIFGWMFHFSSSCLNFWLDMSQLSAGCLNFRLDVSTFG</sequence>
<keyword evidence="2" id="KW-1185">Reference proteome</keyword>
<dbReference type="Pfam" id="PF01395">
    <property type="entry name" value="PBP_GOBP"/>
    <property type="match status" value="1"/>
</dbReference>
<comment type="caution">
    <text evidence="1">The sequence shown here is derived from an EMBL/GenBank/DDBJ whole genome shotgun (WGS) entry which is preliminary data.</text>
</comment>
<proteinExistence type="predicted"/>
<organism evidence="1 2">
    <name type="scientific">Parthenolecanium corni</name>
    <dbReference type="NCBI Taxonomy" id="536013"/>
    <lineage>
        <taxon>Eukaryota</taxon>
        <taxon>Metazoa</taxon>
        <taxon>Ecdysozoa</taxon>
        <taxon>Arthropoda</taxon>
        <taxon>Hexapoda</taxon>
        <taxon>Insecta</taxon>
        <taxon>Pterygota</taxon>
        <taxon>Neoptera</taxon>
        <taxon>Paraneoptera</taxon>
        <taxon>Hemiptera</taxon>
        <taxon>Sternorrhyncha</taxon>
        <taxon>Coccoidea</taxon>
        <taxon>Coccidae</taxon>
        <taxon>Parthenolecanium</taxon>
    </lineage>
</organism>
<evidence type="ECO:0000313" key="1">
    <source>
        <dbReference type="EMBL" id="KAK7579925.1"/>
    </source>
</evidence>
<dbReference type="SUPFAM" id="SSF47565">
    <property type="entry name" value="Insect pheromone/odorant-binding proteins"/>
    <property type="match status" value="1"/>
</dbReference>
<accession>A0AAN9Y1Q9</accession>